<feature type="compositionally biased region" description="Basic and acidic residues" evidence="1">
    <location>
        <begin position="443"/>
        <end position="454"/>
    </location>
</feature>
<dbReference type="AlphaFoldDB" id="A0A177F231"/>
<name>A0A177F231_9EURO</name>
<dbReference type="OrthoDB" id="4167490at2759"/>
<protein>
    <submittedName>
        <fullName evidence="2">Uncharacterized protein</fullName>
    </submittedName>
</protein>
<evidence type="ECO:0000256" key="1">
    <source>
        <dbReference type="SAM" id="MobiDB-lite"/>
    </source>
</evidence>
<evidence type="ECO:0000313" key="2">
    <source>
        <dbReference type="EMBL" id="OAG37550.1"/>
    </source>
</evidence>
<dbReference type="RefSeq" id="XP_022509502.1">
    <property type="nucleotide sequence ID" value="XM_022658229.1"/>
</dbReference>
<gene>
    <name evidence="2" type="ORF">AYO21_08282</name>
</gene>
<comment type="caution">
    <text evidence="2">The sequence shown here is derived from an EMBL/GenBank/DDBJ whole genome shotgun (WGS) entry which is preliminary data.</text>
</comment>
<sequence>MLMPRKHMRRGGDTTSDPNDGVRHRRGRPMKRVNQLKPSRTARTLRANLVHEQLTGEIKPRKKVSALESLPVEIIEQIFFHCLELNLPRASVHLARALSRPSVYSVLVLFAFFEADEMSYVETRHFSPATFRLIGFDEQRRLQEAILVTRWCTPEFLQSCIPALNRLAMVRHWHRERELLTAARSAGILWTRGGQSTQLPDLDILLPAIDDKIGMQEYLSFGLAIPDIHWLGEVTYDSINTSPSLFIKTTYLSDLPVRSQPQPKEVWLERLMESVLAVHIIPEYLVRRKTWTYRDIGLLQLLLRALDIRDSSLPDNKDWGPIRRGPSPQATFEGMANAVREGNRMALEVLIDVYNSIVKHEYPDQPLPLRLFHLVCERGQDPTKGTDLQGSIISLLLDNAAEQVPADDEILTRWAIHVTNPAATTKHHDITVATATRLLQHMEDQGRPSKDLADHAVGARNDGR</sequence>
<feature type="region of interest" description="Disordered" evidence="1">
    <location>
        <begin position="443"/>
        <end position="464"/>
    </location>
</feature>
<reference evidence="2 3" key="1">
    <citation type="submission" date="2016-03" db="EMBL/GenBank/DDBJ databases">
        <title>Draft genome sequence of the Fonsecaea monophora CBS 269.37.</title>
        <authorList>
            <person name="Bombassaro A."/>
            <person name="Vinicius W.A."/>
            <person name="De Hoog S."/>
            <person name="Sun J."/>
            <person name="Souza E.M."/>
            <person name="Raittz R.T."/>
            <person name="Costa F."/>
            <person name="Leao A.C."/>
            <person name="Tadra-Sfeir M.Z."/>
            <person name="Baura V."/>
            <person name="Balsanelli E."/>
            <person name="Pedrosa F.O."/>
            <person name="Moreno L.F."/>
            <person name="Steffens M.B."/>
            <person name="Xi L."/>
            <person name="Bocca A.L."/>
            <person name="Felipe M.S."/>
            <person name="Teixeira M."/>
            <person name="Telles Filho F.Q."/>
            <person name="Azevedo C.M."/>
            <person name="Gomes R."/>
            <person name="Vicente V.A."/>
        </authorList>
    </citation>
    <scope>NUCLEOTIDE SEQUENCE [LARGE SCALE GENOMIC DNA]</scope>
    <source>
        <strain evidence="2 3">CBS 269.37</strain>
    </source>
</reference>
<keyword evidence="3" id="KW-1185">Reference proteome</keyword>
<dbReference type="Proteomes" id="UP000077002">
    <property type="component" value="Unassembled WGS sequence"/>
</dbReference>
<evidence type="ECO:0000313" key="3">
    <source>
        <dbReference type="Proteomes" id="UP000077002"/>
    </source>
</evidence>
<proteinExistence type="predicted"/>
<dbReference type="EMBL" id="LVKK01000070">
    <property type="protein sequence ID" value="OAG37550.1"/>
    <property type="molecule type" value="Genomic_DNA"/>
</dbReference>
<dbReference type="GeneID" id="34603429"/>
<accession>A0A177F231</accession>
<feature type="region of interest" description="Disordered" evidence="1">
    <location>
        <begin position="1"/>
        <end position="38"/>
    </location>
</feature>
<organism evidence="2 3">
    <name type="scientific">Fonsecaea monophora</name>
    <dbReference type="NCBI Taxonomy" id="254056"/>
    <lineage>
        <taxon>Eukaryota</taxon>
        <taxon>Fungi</taxon>
        <taxon>Dikarya</taxon>
        <taxon>Ascomycota</taxon>
        <taxon>Pezizomycotina</taxon>
        <taxon>Eurotiomycetes</taxon>
        <taxon>Chaetothyriomycetidae</taxon>
        <taxon>Chaetothyriales</taxon>
        <taxon>Herpotrichiellaceae</taxon>
        <taxon>Fonsecaea</taxon>
    </lineage>
</organism>